<feature type="domain" description="Putative auto-transporter adhesin head GIN" evidence="1">
    <location>
        <begin position="27"/>
        <end position="207"/>
    </location>
</feature>
<dbReference type="OrthoDB" id="704821at2"/>
<organism evidence="2 3">
    <name type="scientific">Tenacibaculum skagerrakense</name>
    <dbReference type="NCBI Taxonomy" id="186571"/>
    <lineage>
        <taxon>Bacteria</taxon>
        <taxon>Pseudomonadati</taxon>
        <taxon>Bacteroidota</taxon>
        <taxon>Flavobacteriia</taxon>
        <taxon>Flavobacteriales</taxon>
        <taxon>Flavobacteriaceae</taxon>
        <taxon>Tenacibaculum</taxon>
    </lineage>
</organism>
<accession>A0A4R2P1S9</accession>
<proteinExistence type="predicted"/>
<evidence type="ECO:0000259" key="1">
    <source>
        <dbReference type="Pfam" id="PF10988"/>
    </source>
</evidence>
<comment type="caution">
    <text evidence="2">The sequence shown here is derived from an EMBL/GenBank/DDBJ whole genome shotgun (WGS) entry which is preliminary data.</text>
</comment>
<keyword evidence="3" id="KW-1185">Reference proteome</keyword>
<dbReference type="AlphaFoldDB" id="A0A4R2P1S9"/>
<dbReference type="Proteomes" id="UP000294564">
    <property type="component" value="Unassembled WGS sequence"/>
</dbReference>
<dbReference type="Pfam" id="PF10988">
    <property type="entry name" value="DUF2807"/>
    <property type="match status" value="1"/>
</dbReference>
<sequence>MKQFIHITVLLFSIVCSAQRIERSVKDFEILKVYNGIDIELIQSDKQELIITGEKADKVKIKDIGKTLKIMMRFPETTADGKVKIVLYFNKDISVIDANEGVTLTCKNIEQGHIEVKAQEGAFVNMVISTKHLTVKGSSGAVIKLTGKTKNETVKLDLGATYHGYSLETENLSNVRAGSGAKAEILTGESLEAKVTFGGTILYKGQPEFFSEKKVIGGTVEQRN</sequence>
<dbReference type="RefSeq" id="WP_132791233.1">
    <property type="nucleotide sequence ID" value="NZ_SLXM01000001.1"/>
</dbReference>
<reference evidence="2 3" key="1">
    <citation type="submission" date="2019-03" db="EMBL/GenBank/DDBJ databases">
        <title>Genomic Encyclopedia of Type Strains, Phase IV (KMG-IV): sequencing the most valuable type-strain genomes for metagenomic binning, comparative biology and taxonomic classification.</title>
        <authorList>
            <person name="Goeker M."/>
        </authorList>
    </citation>
    <scope>NUCLEOTIDE SEQUENCE [LARGE SCALE GENOMIC DNA]</scope>
    <source>
        <strain evidence="2 3">DSM 14836</strain>
    </source>
</reference>
<evidence type="ECO:0000313" key="3">
    <source>
        <dbReference type="Proteomes" id="UP000294564"/>
    </source>
</evidence>
<protein>
    <submittedName>
        <fullName evidence="2">Putative autotransporter adhesin-like protein</fullName>
    </submittedName>
</protein>
<evidence type="ECO:0000313" key="2">
    <source>
        <dbReference type="EMBL" id="TCP27894.1"/>
    </source>
</evidence>
<gene>
    <name evidence="2" type="ORF">EV195_10153</name>
</gene>
<dbReference type="EMBL" id="SLXM01000001">
    <property type="protein sequence ID" value="TCP27894.1"/>
    <property type="molecule type" value="Genomic_DNA"/>
</dbReference>
<dbReference type="Gene3D" id="2.160.20.120">
    <property type="match status" value="1"/>
</dbReference>
<dbReference type="InterPro" id="IPR021255">
    <property type="entry name" value="DUF2807"/>
</dbReference>
<name>A0A4R2P1S9_9FLAO</name>